<keyword evidence="4" id="KW-0694">RNA-binding</keyword>
<dbReference type="GO" id="GO:0003723">
    <property type="term" value="F:RNA binding"/>
    <property type="evidence" value="ECO:0007669"/>
    <property type="project" value="UniProtKB-UniRule"/>
</dbReference>
<dbReference type="InterPro" id="IPR001155">
    <property type="entry name" value="OxRdtase_FMN_N"/>
</dbReference>
<dbReference type="Gene3D" id="3.30.70.330">
    <property type="match status" value="1"/>
</dbReference>
<dbReference type="InterPro" id="IPR000504">
    <property type="entry name" value="RRM_dom"/>
</dbReference>
<dbReference type="CDD" id="cd02933">
    <property type="entry name" value="OYE_like_FMN"/>
    <property type="match status" value="1"/>
</dbReference>
<dbReference type="EMBL" id="QXFY01000668">
    <property type="protein sequence ID" value="KAE9338407.1"/>
    <property type="molecule type" value="Genomic_DNA"/>
</dbReference>
<accession>A0A6G0RP07</accession>
<evidence type="ECO:0000256" key="3">
    <source>
        <dbReference type="ARBA" id="ARBA00023002"/>
    </source>
</evidence>
<name>A0A6G0RP07_9STRA</name>
<feature type="region of interest" description="Disordered" evidence="5">
    <location>
        <begin position="1"/>
        <end position="66"/>
    </location>
</feature>
<dbReference type="InterPro" id="IPR013785">
    <property type="entry name" value="Aldolase_TIM"/>
</dbReference>
<proteinExistence type="inferred from homology"/>
<evidence type="ECO:0000313" key="7">
    <source>
        <dbReference type="EMBL" id="KAE9338407.1"/>
    </source>
</evidence>
<dbReference type="Pfam" id="PF00076">
    <property type="entry name" value="RRM_1"/>
    <property type="match status" value="1"/>
</dbReference>
<dbReference type="InterPro" id="IPR045247">
    <property type="entry name" value="Oye-like"/>
</dbReference>
<dbReference type="InterPro" id="IPR035979">
    <property type="entry name" value="RBD_domain_sf"/>
</dbReference>
<evidence type="ECO:0000313" key="8">
    <source>
        <dbReference type="Proteomes" id="UP000486351"/>
    </source>
</evidence>
<sequence>MASPRNSRSRSRSAAQSPARRSSSRNNPRKGSASRSRSAPRSRSCSASNTRSPADAKRVSSSKSEFKPVTLRVENLTRNVNADHLREIFGKFGLVLRVDLAVPRGKASAVVAFASQQDADIAKDHMHDGWLDGNKLRVLPDAPKPEPSSRRRVSLSPRGRSRRDGRGRSPSPASRNRQRSPLRGGRARRGASPFRGSTMAAVTADYKLFTPLKLGDDLELKNRIVFGPLTRGRSNADRVPWENNEIYYEQRAGAGLIISEATGISEQGYGWHHAAACYTDAHVEGWKRVTERVHKKGGKIFMQLWHMGRQSHSSFNSKGEIVSASALRLESGHTRNADYIASDYETPRALETDEIPGVVESYRHSAELALKAGFDGVEIHGANGYLIDQFLQSCTNKRTDKYGGSFENRARLLIEVVEAIKTVVPSHRIGVRLAPNGGFAGMGSEDNYEMFKYTMERLSTYGLGYLAILDGFGFGYTDKCRLTTAFDAKTAFKGIVMANNNYTRDRAEGAIRTGAADLVGFGRLYITNPDLAERFQNDWPIAPEAGHEVYYNTSLGGKGYIDFPSYQPKGELSN</sequence>
<feature type="region of interest" description="Disordered" evidence="5">
    <location>
        <begin position="133"/>
        <end position="196"/>
    </location>
</feature>
<organism evidence="7 8">
    <name type="scientific">Phytophthora fragariae</name>
    <dbReference type="NCBI Taxonomy" id="53985"/>
    <lineage>
        <taxon>Eukaryota</taxon>
        <taxon>Sar</taxon>
        <taxon>Stramenopiles</taxon>
        <taxon>Oomycota</taxon>
        <taxon>Peronosporomycetes</taxon>
        <taxon>Peronosporales</taxon>
        <taxon>Peronosporaceae</taxon>
        <taxon>Phytophthora</taxon>
    </lineage>
</organism>
<evidence type="ECO:0000256" key="5">
    <source>
        <dbReference type="SAM" id="MobiDB-lite"/>
    </source>
</evidence>
<dbReference type="PANTHER" id="PTHR22893:SF91">
    <property type="entry name" value="NADPH DEHYDROGENASE 2-RELATED"/>
    <property type="match status" value="1"/>
</dbReference>
<evidence type="ECO:0000256" key="2">
    <source>
        <dbReference type="ARBA" id="ARBA00005979"/>
    </source>
</evidence>
<dbReference type="PANTHER" id="PTHR22893">
    <property type="entry name" value="NADH OXIDOREDUCTASE-RELATED"/>
    <property type="match status" value="1"/>
</dbReference>
<dbReference type="SUPFAM" id="SSF54928">
    <property type="entry name" value="RNA-binding domain, RBD"/>
    <property type="match status" value="1"/>
</dbReference>
<dbReference type="Pfam" id="PF00724">
    <property type="entry name" value="Oxidored_FMN"/>
    <property type="match status" value="1"/>
</dbReference>
<evidence type="ECO:0000256" key="1">
    <source>
        <dbReference type="ARBA" id="ARBA00001917"/>
    </source>
</evidence>
<gene>
    <name evidence="7" type="ORF">PF008_g12085</name>
</gene>
<dbReference type="Gene3D" id="3.20.20.70">
    <property type="entry name" value="Aldolase class I"/>
    <property type="match status" value="1"/>
</dbReference>
<evidence type="ECO:0000259" key="6">
    <source>
        <dbReference type="PROSITE" id="PS50102"/>
    </source>
</evidence>
<feature type="compositionally biased region" description="Low complexity" evidence="5">
    <location>
        <begin position="1"/>
        <end position="26"/>
    </location>
</feature>
<dbReference type="GO" id="GO:0005829">
    <property type="term" value="C:cytosol"/>
    <property type="evidence" value="ECO:0007669"/>
    <property type="project" value="UniProtKB-ARBA"/>
</dbReference>
<keyword evidence="3" id="KW-0560">Oxidoreductase</keyword>
<reference evidence="7 8" key="1">
    <citation type="submission" date="2018-09" db="EMBL/GenBank/DDBJ databases">
        <title>Genomic investigation of the strawberry pathogen Phytophthora fragariae indicates pathogenicity is determined by transcriptional variation in three key races.</title>
        <authorList>
            <person name="Adams T.M."/>
            <person name="Armitage A.D."/>
            <person name="Sobczyk M.K."/>
            <person name="Bates H.J."/>
            <person name="Dunwell J.M."/>
            <person name="Nellist C.F."/>
            <person name="Harrison R.J."/>
        </authorList>
    </citation>
    <scope>NUCLEOTIDE SEQUENCE [LARGE SCALE GENOMIC DNA]</scope>
    <source>
        <strain evidence="7 8">NOV-77</strain>
    </source>
</reference>
<feature type="compositionally biased region" description="Low complexity" evidence="5">
    <location>
        <begin position="33"/>
        <end position="48"/>
    </location>
</feature>
<dbReference type="SUPFAM" id="SSF51395">
    <property type="entry name" value="FMN-linked oxidoreductases"/>
    <property type="match status" value="1"/>
</dbReference>
<dbReference type="GO" id="GO:0010181">
    <property type="term" value="F:FMN binding"/>
    <property type="evidence" value="ECO:0007669"/>
    <property type="project" value="InterPro"/>
</dbReference>
<dbReference type="PROSITE" id="PS50102">
    <property type="entry name" value="RRM"/>
    <property type="match status" value="1"/>
</dbReference>
<dbReference type="Proteomes" id="UP000486351">
    <property type="component" value="Unassembled WGS sequence"/>
</dbReference>
<dbReference type="SMART" id="SM00360">
    <property type="entry name" value="RRM"/>
    <property type="match status" value="1"/>
</dbReference>
<feature type="compositionally biased region" description="Basic residues" evidence="5">
    <location>
        <begin position="176"/>
        <end position="189"/>
    </location>
</feature>
<evidence type="ECO:0000256" key="4">
    <source>
        <dbReference type="PROSITE-ProRule" id="PRU00176"/>
    </source>
</evidence>
<dbReference type="FunFam" id="3.20.20.70:FF:000059">
    <property type="entry name" value="N-ethylmaleimide reductase, FMN-linked"/>
    <property type="match status" value="1"/>
</dbReference>
<protein>
    <recommendedName>
        <fullName evidence="6">RRM domain-containing protein</fullName>
    </recommendedName>
</protein>
<dbReference type="InterPro" id="IPR012677">
    <property type="entry name" value="Nucleotide-bd_a/b_plait_sf"/>
</dbReference>
<feature type="domain" description="RRM" evidence="6">
    <location>
        <begin position="69"/>
        <end position="143"/>
    </location>
</feature>
<dbReference type="GO" id="GO:0016628">
    <property type="term" value="F:oxidoreductase activity, acting on the CH-CH group of donors, NAD or NADP as acceptor"/>
    <property type="evidence" value="ECO:0007669"/>
    <property type="project" value="UniProtKB-ARBA"/>
</dbReference>
<comment type="caution">
    <text evidence="7">The sequence shown here is derived from an EMBL/GenBank/DDBJ whole genome shotgun (WGS) entry which is preliminary data.</text>
</comment>
<dbReference type="AlphaFoldDB" id="A0A6G0RP07"/>
<comment type="similarity">
    <text evidence="2">Belongs to the NADH:flavin oxidoreductase/NADH oxidase family.</text>
</comment>
<comment type="cofactor">
    <cofactor evidence="1">
        <name>FMN</name>
        <dbReference type="ChEBI" id="CHEBI:58210"/>
    </cofactor>
</comment>